<keyword evidence="2" id="KW-1185">Reference proteome</keyword>
<sequence length="525" mass="56523">MFTLLTPSALLALLGLLVPLAIHLWNRRPGRTVQVGSVRWLAASANRRLRSLKLEQLLLLLLRAAIVTVLAVALAGPAWQRPAPPARGQVLVSPELLTSATLPSVRPLVDSLRRRGYEVSRLEKRFPLISAEEWTAIVANPTASDSAGYTTEPDFLWARAAQAAQRFADRPVHLLTPAKLADLQGTRSNLPPNLTWQLIPSPDSGAWVQAAGLSGADKLRLLVGRSDEEKTTFQPITVARPDVAGAVSVPGLPPLRYETSATKQAVVRRADDSMAVPVQAAMRLRVYYTADQAEDARYLAAALRAAGSGLLVPPVITVSASEPSPSDSLTWVFWLSKAPISTAWKRRLDKGLSWWQQASGPGTAVTSSFGPAGAEVLIPVLRRDTAAILPPSTAVWTDGSGQAVMSRRTEGRGQVYTLHTRLNPAWSGLPDSPELPALLLELLQPSAPTLDLARNDQRVIAPSQVQAAIQRSSDSSENAPRKAVRPAPDTFTDLRAWAVLAAALLFGLERLLARRRPISSPVSPA</sequence>
<protein>
    <submittedName>
        <fullName evidence="1">Uncharacterized protein</fullName>
    </submittedName>
</protein>
<gene>
    <name evidence="1" type="ORF">GCM10011375_08540</name>
</gene>
<proteinExistence type="predicted"/>
<dbReference type="EMBL" id="BMFN01000001">
    <property type="protein sequence ID" value="GGF55621.1"/>
    <property type="molecule type" value="Genomic_DNA"/>
</dbReference>
<evidence type="ECO:0000313" key="2">
    <source>
        <dbReference type="Proteomes" id="UP000605392"/>
    </source>
</evidence>
<comment type="caution">
    <text evidence="1">The sequence shown here is derived from an EMBL/GenBank/DDBJ whole genome shotgun (WGS) entry which is preliminary data.</text>
</comment>
<accession>A0ACB5PN78</accession>
<evidence type="ECO:0000313" key="1">
    <source>
        <dbReference type="EMBL" id="GGF55621.1"/>
    </source>
</evidence>
<organism evidence="1 2">
    <name type="scientific">Hymenobacter qilianensis</name>
    <dbReference type="NCBI Taxonomy" id="1385715"/>
    <lineage>
        <taxon>Bacteria</taxon>
        <taxon>Pseudomonadati</taxon>
        <taxon>Bacteroidota</taxon>
        <taxon>Cytophagia</taxon>
        <taxon>Cytophagales</taxon>
        <taxon>Hymenobacteraceae</taxon>
        <taxon>Hymenobacter</taxon>
    </lineage>
</organism>
<name>A0ACB5PN78_9BACT</name>
<reference evidence="1 2" key="1">
    <citation type="journal article" date="2019" name="Int. J. Syst. Evol. Microbiol.">
        <title>The Global Catalogue of Microorganisms (GCM) 10K type strain sequencing project: providing services to taxonomists for standard genome sequencing and annotation.</title>
        <authorList>
            <consortium name="The Broad Institute Genomics Platform"/>
            <consortium name="The Broad Institute Genome Sequencing Center for Infectious Disease"/>
            <person name="Wu L."/>
            <person name="Ma J."/>
        </authorList>
    </citation>
    <scope>NUCLEOTIDE SEQUENCE [LARGE SCALE GENOMIC DNA]</scope>
    <source>
        <strain evidence="1 2">CGMCC 1.12720</strain>
    </source>
</reference>
<dbReference type="Proteomes" id="UP000605392">
    <property type="component" value="Unassembled WGS sequence"/>
</dbReference>